<name>A0A833H4M9_9LEPT</name>
<organism evidence="1 2">
    <name type="scientific">Leptonema illini</name>
    <dbReference type="NCBI Taxonomy" id="183"/>
    <lineage>
        <taxon>Bacteria</taxon>
        <taxon>Pseudomonadati</taxon>
        <taxon>Spirochaetota</taxon>
        <taxon>Spirochaetia</taxon>
        <taxon>Leptospirales</taxon>
        <taxon>Leptospiraceae</taxon>
        <taxon>Leptonema</taxon>
    </lineage>
</organism>
<dbReference type="EMBL" id="WBUI01000002">
    <property type="protein sequence ID" value="KAB2934894.1"/>
    <property type="molecule type" value="Genomic_DNA"/>
</dbReference>
<dbReference type="AlphaFoldDB" id="A0A833H4M9"/>
<proteinExistence type="predicted"/>
<comment type="caution">
    <text evidence="1">The sequence shown here is derived from an EMBL/GenBank/DDBJ whole genome shotgun (WGS) entry which is preliminary data.</text>
</comment>
<sequence length="183" mass="20875">MGELKSIEMTEAEKQRHNLTIRALTGVILRSLECRIPSLRAAMGNAAFEKMLAVCFTNIDPATFLVQIYGAAPGLRRDEYADVYELLMEHCRLEGEMTEWVAAAVACACQGQNHLWQDMGLDDRDMLSMLLSEFFLPLYERNSKNMRWKKFLFRQICEKGGHHCRVPTCCACIDQDVCYGPEV</sequence>
<dbReference type="Proteomes" id="UP000460298">
    <property type="component" value="Unassembled WGS sequence"/>
</dbReference>
<evidence type="ECO:0008006" key="3">
    <source>
        <dbReference type="Google" id="ProtNLM"/>
    </source>
</evidence>
<gene>
    <name evidence="1" type="ORF">F9K24_03700</name>
</gene>
<evidence type="ECO:0000313" key="1">
    <source>
        <dbReference type="EMBL" id="KAB2934894.1"/>
    </source>
</evidence>
<evidence type="ECO:0000313" key="2">
    <source>
        <dbReference type="Proteomes" id="UP000460298"/>
    </source>
</evidence>
<reference evidence="1 2" key="1">
    <citation type="submission" date="2019-10" db="EMBL/GenBank/DDBJ databases">
        <title>Extracellular Electron Transfer in a Candidatus Methanoperedens spp. Enrichment Culture.</title>
        <authorList>
            <person name="Berger S."/>
            <person name="Rangel Shaw D."/>
            <person name="Berben T."/>
            <person name="In 'T Zandt M."/>
            <person name="Frank J."/>
            <person name="Reimann J."/>
            <person name="Jetten M.S.M."/>
            <person name="Welte C.U."/>
        </authorList>
    </citation>
    <scope>NUCLEOTIDE SEQUENCE [LARGE SCALE GENOMIC DNA]</scope>
    <source>
        <strain evidence="1">SB12</strain>
    </source>
</reference>
<accession>A0A833H4M9</accession>
<dbReference type="GO" id="GO:0009399">
    <property type="term" value="P:nitrogen fixation"/>
    <property type="evidence" value="ECO:0007669"/>
    <property type="project" value="InterPro"/>
</dbReference>
<protein>
    <recommendedName>
        <fullName evidence="3">Nitrogen fixation protein NifQ</fullName>
    </recommendedName>
</protein>
<dbReference type="InterPro" id="IPR006975">
    <property type="entry name" value="NifQ"/>
</dbReference>
<dbReference type="Pfam" id="PF04891">
    <property type="entry name" value="NifQ"/>
    <property type="match status" value="1"/>
</dbReference>
<dbReference type="GO" id="GO:0030151">
    <property type="term" value="F:molybdenum ion binding"/>
    <property type="evidence" value="ECO:0007669"/>
    <property type="project" value="InterPro"/>
</dbReference>